<feature type="chain" id="PRO_5019344190" evidence="2">
    <location>
        <begin position="23"/>
        <end position="221"/>
    </location>
</feature>
<dbReference type="RefSeq" id="WP_126725081.1">
    <property type="nucleotide sequence ID" value="NZ_RYZH01000015.1"/>
</dbReference>
<protein>
    <submittedName>
        <fullName evidence="3">Uncharacterized protein</fullName>
    </submittedName>
</protein>
<keyword evidence="2" id="KW-0732">Signal</keyword>
<feature type="signal peptide" evidence="2">
    <location>
        <begin position="1"/>
        <end position="22"/>
    </location>
</feature>
<keyword evidence="4" id="KW-1185">Reference proteome</keyword>
<reference evidence="3 4" key="2">
    <citation type="submission" date="2019-01" db="EMBL/GenBank/DDBJ databases">
        <title>Tautonia sociabilis, a novel thermotolerant planctomycete of Isosphaeraceae family, isolated from a 4000 m deep subterranean habitat.</title>
        <authorList>
            <person name="Kovaleva O.L."/>
            <person name="Elcheninov A.G."/>
            <person name="Van Heerden E."/>
            <person name="Toshchakov S.V."/>
            <person name="Novikov A."/>
            <person name="Bonch-Osmolovskaya E.A."/>
            <person name="Kublanov I.V."/>
        </authorList>
    </citation>
    <scope>NUCLEOTIDE SEQUENCE [LARGE SCALE GENOMIC DNA]</scope>
    <source>
        <strain evidence="3 4">GM2012</strain>
    </source>
</reference>
<organism evidence="3 4">
    <name type="scientific">Tautonia sociabilis</name>
    <dbReference type="NCBI Taxonomy" id="2080755"/>
    <lineage>
        <taxon>Bacteria</taxon>
        <taxon>Pseudomonadati</taxon>
        <taxon>Planctomycetota</taxon>
        <taxon>Planctomycetia</taxon>
        <taxon>Isosphaerales</taxon>
        <taxon>Isosphaeraceae</taxon>
        <taxon>Tautonia</taxon>
    </lineage>
</organism>
<name>A0A432ML10_9BACT</name>
<feature type="region of interest" description="Disordered" evidence="1">
    <location>
        <begin position="25"/>
        <end position="45"/>
    </location>
</feature>
<dbReference type="Proteomes" id="UP000280296">
    <property type="component" value="Unassembled WGS sequence"/>
</dbReference>
<gene>
    <name evidence="3" type="ORF">TsocGM_09555</name>
</gene>
<dbReference type="AlphaFoldDB" id="A0A432ML10"/>
<evidence type="ECO:0000313" key="4">
    <source>
        <dbReference type="Proteomes" id="UP000280296"/>
    </source>
</evidence>
<evidence type="ECO:0000313" key="3">
    <source>
        <dbReference type="EMBL" id="RUL87960.1"/>
    </source>
</evidence>
<reference evidence="3 4" key="1">
    <citation type="submission" date="2018-12" db="EMBL/GenBank/DDBJ databases">
        <authorList>
            <person name="Toschakov S.V."/>
        </authorList>
    </citation>
    <scope>NUCLEOTIDE SEQUENCE [LARGE SCALE GENOMIC DNA]</scope>
    <source>
        <strain evidence="3 4">GM2012</strain>
    </source>
</reference>
<dbReference type="OrthoDB" id="1350443at2"/>
<dbReference type="EMBL" id="RYZH01000015">
    <property type="protein sequence ID" value="RUL87960.1"/>
    <property type="molecule type" value="Genomic_DNA"/>
</dbReference>
<accession>A0A432ML10</accession>
<feature type="compositionally biased region" description="Low complexity" evidence="1">
    <location>
        <begin position="25"/>
        <end position="39"/>
    </location>
</feature>
<comment type="caution">
    <text evidence="3">The sequence shown here is derived from an EMBL/GenBank/DDBJ whole genome shotgun (WGS) entry which is preliminary data.</text>
</comment>
<proteinExistence type="predicted"/>
<evidence type="ECO:0000256" key="1">
    <source>
        <dbReference type="SAM" id="MobiDB-lite"/>
    </source>
</evidence>
<feature type="region of interest" description="Disordered" evidence="1">
    <location>
        <begin position="202"/>
        <end position="221"/>
    </location>
</feature>
<sequence length="221" mass="24790">MKTVVLSGGVAVLIATSGVALAQTEQSAEQRQEQQQQGQEYERGRLGGAEDVQSVLEQWPEKQRKTAQELIRKYGNPEGVTDQMLVWRKNGPWEKTVLFREAVPHNFPMPHQDYVEQFTKLDVPPDKFDELAEFDGSVYPDRTKGVISARCDKEPMNILALNLANDIVQGKRSVEDARDFYAKTAKDFMQGKTSPYVEKLRFSAEGKTGDPDKAIAEKPGS</sequence>
<evidence type="ECO:0000256" key="2">
    <source>
        <dbReference type="SAM" id="SignalP"/>
    </source>
</evidence>